<dbReference type="Proteomes" id="UP000249057">
    <property type="component" value="Unassembled WGS sequence"/>
</dbReference>
<gene>
    <name evidence="1" type="ORF">BO95DRAFT_459602</name>
</gene>
<protein>
    <submittedName>
        <fullName evidence="1">Uncharacterized protein</fullName>
    </submittedName>
</protein>
<keyword evidence="2" id="KW-1185">Reference proteome</keyword>
<organism evidence="1 2">
    <name type="scientific">Aspergillus brunneoviolaceus CBS 621.78</name>
    <dbReference type="NCBI Taxonomy" id="1450534"/>
    <lineage>
        <taxon>Eukaryota</taxon>
        <taxon>Fungi</taxon>
        <taxon>Dikarya</taxon>
        <taxon>Ascomycota</taxon>
        <taxon>Pezizomycotina</taxon>
        <taxon>Eurotiomycetes</taxon>
        <taxon>Eurotiomycetidae</taxon>
        <taxon>Eurotiales</taxon>
        <taxon>Aspergillaceae</taxon>
        <taxon>Aspergillus</taxon>
        <taxon>Aspergillus subgen. Circumdati</taxon>
    </lineage>
</organism>
<name>A0ACD1GLT1_9EURO</name>
<proteinExistence type="predicted"/>
<sequence length="111" mass="12009">MTSTPMTTTTTTTTTTSITTTTTRQRYRRPRLGGRDGPGSSTTALRHQPHDTDLTTPTSRHRPHDTDLTAPVSQQRPRATSTDDDLNKTTRSTGLGWVVGTGLGQRPSSTS</sequence>
<accession>A0ACD1GLT1</accession>
<evidence type="ECO:0000313" key="2">
    <source>
        <dbReference type="Proteomes" id="UP000249057"/>
    </source>
</evidence>
<dbReference type="EMBL" id="KZ825315">
    <property type="protein sequence ID" value="RAH50092.1"/>
    <property type="molecule type" value="Genomic_DNA"/>
</dbReference>
<evidence type="ECO:0000313" key="1">
    <source>
        <dbReference type="EMBL" id="RAH50092.1"/>
    </source>
</evidence>
<reference evidence="1" key="1">
    <citation type="submission" date="2018-02" db="EMBL/GenBank/DDBJ databases">
        <title>The genomes of Aspergillus section Nigri reveals drivers in fungal speciation.</title>
        <authorList>
            <consortium name="DOE Joint Genome Institute"/>
            <person name="Vesth T.C."/>
            <person name="Nybo J."/>
            <person name="Theobald S."/>
            <person name="Brandl J."/>
            <person name="Frisvad J.C."/>
            <person name="Nielsen K.F."/>
            <person name="Lyhne E.K."/>
            <person name="Kogle M.E."/>
            <person name="Kuo A."/>
            <person name="Riley R."/>
            <person name="Clum A."/>
            <person name="Nolan M."/>
            <person name="Lipzen A."/>
            <person name="Salamov A."/>
            <person name="Henrissat B."/>
            <person name="Wiebenga A."/>
            <person name="De vries R.P."/>
            <person name="Grigoriev I.V."/>
            <person name="Mortensen U.H."/>
            <person name="Andersen M.R."/>
            <person name="Baker S.E."/>
        </authorList>
    </citation>
    <scope>NUCLEOTIDE SEQUENCE</scope>
    <source>
        <strain evidence="1">CBS 621.78</strain>
    </source>
</reference>